<dbReference type="Proteomes" id="UP000727857">
    <property type="component" value="Unassembled WGS sequence"/>
</dbReference>
<keyword evidence="3" id="KW-0804">Transcription</keyword>
<dbReference type="GO" id="GO:0003677">
    <property type="term" value="F:DNA binding"/>
    <property type="evidence" value="ECO:0007669"/>
    <property type="project" value="UniProtKB-KW"/>
</dbReference>
<dbReference type="Pfam" id="PF00027">
    <property type="entry name" value="cNMP_binding"/>
    <property type="match status" value="1"/>
</dbReference>
<dbReference type="PROSITE" id="PS50042">
    <property type="entry name" value="CNMP_BINDING_3"/>
    <property type="match status" value="1"/>
</dbReference>
<dbReference type="GO" id="GO:0003700">
    <property type="term" value="F:DNA-binding transcription factor activity"/>
    <property type="evidence" value="ECO:0007669"/>
    <property type="project" value="TreeGrafter"/>
</dbReference>
<dbReference type="InterPro" id="IPR050397">
    <property type="entry name" value="Env_Response_Regulators"/>
</dbReference>
<dbReference type="SUPFAM" id="SSF46785">
    <property type="entry name" value="Winged helix' DNA-binding domain"/>
    <property type="match status" value="1"/>
</dbReference>
<keyword evidence="2" id="KW-0238">DNA-binding</keyword>
<dbReference type="SMART" id="SM00100">
    <property type="entry name" value="cNMP"/>
    <property type="match status" value="1"/>
</dbReference>
<dbReference type="InterPro" id="IPR018490">
    <property type="entry name" value="cNMP-bd_dom_sf"/>
</dbReference>
<evidence type="ECO:0000256" key="3">
    <source>
        <dbReference type="ARBA" id="ARBA00023163"/>
    </source>
</evidence>
<reference evidence="6" key="2">
    <citation type="journal article" date="2021" name="PeerJ">
        <title>Extensive microbial diversity within the chicken gut microbiome revealed by metagenomics and culture.</title>
        <authorList>
            <person name="Gilroy R."/>
            <person name="Ravi A."/>
            <person name="Getino M."/>
            <person name="Pursley I."/>
            <person name="Horton D.L."/>
            <person name="Alikhan N.F."/>
            <person name="Baker D."/>
            <person name="Gharbi K."/>
            <person name="Hall N."/>
            <person name="Watson M."/>
            <person name="Adriaenssens E.M."/>
            <person name="Foster-Nyarko E."/>
            <person name="Jarju S."/>
            <person name="Secka A."/>
            <person name="Antonio M."/>
            <person name="Oren A."/>
            <person name="Chaudhuri R.R."/>
            <person name="La Ragione R."/>
            <person name="Hildebrand F."/>
            <person name="Pallen M.J."/>
        </authorList>
    </citation>
    <scope>NUCLEOTIDE SEQUENCE</scope>
    <source>
        <strain evidence="6">517</strain>
    </source>
</reference>
<comment type="caution">
    <text evidence="6">The sequence shown here is derived from an EMBL/GenBank/DDBJ whole genome shotgun (WGS) entry which is preliminary data.</text>
</comment>
<dbReference type="SUPFAM" id="SSF51206">
    <property type="entry name" value="cAMP-binding domain-like"/>
    <property type="match status" value="1"/>
</dbReference>
<reference evidence="6" key="1">
    <citation type="submission" date="2020-10" db="EMBL/GenBank/DDBJ databases">
        <authorList>
            <person name="Gilroy R."/>
        </authorList>
    </citation>
    <scope>NUCLEOTIDE SEQUENCE</scope>
    <source>
        <strain evidence="6">517</strain>
    </source>
</reference>
<evidence type="ECO:0000313" key="7">
    <source>
        <dbReference type="Proteomes" id="UP000727857"/>
    </source>
</evidence>
<dbReference type="Pfam" id="PF13545">
    <property type="entry name" value="HTH_Crp_2"/>
    <property type="match status" value="1"/>
</dbReference>
<dbReference type="PROSITE" id="PS51063">
    <property type="entry name" value="HTH_CRP_2"/>
    <property type="match status" value="1"/>
</dbReference>
<name>A0A940IE27_9FIRM</name>
<protein>
    <submittedName>
        <fullName evidence="6">Crp/Fnr family transcriptional regulator</fullName>
    </submittedName>
</protein>
<feature type="domain" description="HTH crp-type" evidence="5">
    <location>
        <begin position="153"/>
        <end position="221"/>
    </location>
</feature>
<feature type="domain" description="Cyclic nucleotide-binding" evidence="4">
    <location>
        <begin position="12"/>
        <end position="101"/>
    </location>
</feature>
<dbReference type="AlphaFoldDB" id="A0A940IE27"/>
<dbReference type="GO" id="GO:0005829">
    <property type="term" value="C:cytosol"/>
    <property type="evidence" value="ECO:0007669"/>
    <property type="project" value="TreeGrafter"/>
</dbReference>
<dbReference type="InterPro" id="IPR014710">
    <property type="entry name" value="RmlC-like_jellyroll"/>
</dbReference>
<dbReference type="InterPro" id="IPR012318">
    <property type="entry name" value="HTH_CRP"/>
</dbReference>
<evidence type="ECO:0000256" key="1">
    <source>
        <dbReference type="ARBA" id="ARBA00023015"/>
    </source>
</evidence>
<proteinExistence type="predicted"/>
<gene>
    <name evidence="6" type="ORF">IAB16_07005</name>
</gene>
<dbReference type="EMBL" id="JADINF010000177">
    <property type="protein sequence ID" value="MBO8424752.1"/>
    <property type="molecule type" value="Genomic_DNA"/>
</dbReference>
<evidence type="ECO:0000256" key="2">
    <source>
        <dbReference type="ARBA" id="ARBA00023125"/>
    </source>
</evidence>
<dbReference type="CDD" id="cd00038">
    <property type="entry name" value="CAP_ED"/>
    <property type="match status" value="1"/>
</dbReference>
<dbReference type="PANTHER" id="PTHR24567">
    <property type="entry name" value="CRP FAMILY TRANSCRIPTIONAL REGULATORY PROTEIN"/>
    <property type="match status" value="1"/>
</dbReference>
<evidence type="ECO:0000259" key="5">
    <source>
        <dbReference type="PROSITE" id="PS51063"/>
    </source>
</evidence>
<evidence type="ECO:0000313" key="6">
    <source>
        <dbReference type="EMBL" id="MBO8424752.1"/>
    </source>
</evidence>
<dbReference type="Gene3D" id="2.60.120.10">
    <property type="entry name" value="Jelly Rolls"/>
    <property type="match status" value="1"/>
</dbReference>
<organism evidence="6 7">
    <name type="scientific">Candidatus Stercoripulliclostridium pullicola</name>
    <dbReference type="NCBI Taxonomy" id="2840953"/>
    <lineage>
        <taxon>Bacteria</taxon>
        <taxon>Bacillati</taxon>
        <taxon>Bacillota</taxon>
        <taxon>Clostridia</taxon>
        <taxon>Eubacteriales</taxon>
        <taxon>Candidatus Stercoripulliclostridium</taxon>
    </lineage>
</organism>
<accession>A0A940IE27</accession>
<dbReference type="InterPro" id="IPR000595">
    <property type="entry name" value="cNMP-bd_dom"/>
</dbReference>
<dbReference type="InterPro" id="IPR036390">
    <property type="entry name" value="WH_DNA-bd_sf"/>
</dbReference>
<evidence type="ECO:0000259" key="4">
    <source>
        <dbReference type="PROSITE" id="PS50042"/>
    </source>
</evidence>
<sequence length="231" mass="26157">MNIFRLLKKNKLFADFDDNEINKIFDCLHGHINKYSRGRVVAEAGDPVTEVGIILEGSAVKFIRKADGELVNCGELEVGGMFGEVEGYAGDRTYRSSVVLAEDSTVLYISIPTIVKQCPKNCPHHQKLLENTLSCLADRIDLINNDAKYLKIKSMRGKISKLFYDKYLAQGTNVIHLGFNRNEMAEYLNVSRPSMSREMIHMKEDGIISYRKDEIVIHDVERLAELANTAR</sequence>
<dbReference type="PANTHER" id="PTHR24567:SF58">
    <property type="entry name" value="CYCLIC AMP-BINDING REGULATORY PROTEIN"/>
    <property type="match status" value="1"/>
</dbReference>
<keyword evidence="1" id="KW-0805">Transcription regulation</keyword>